<dbReference type="GO" id="GO:0004601">
    <property type="term" value="F:peroxidase activity"/>
    <property type="evidence" value="ECO:0007669"/>
    <property type="project" value="UniProtKB-KW"/>
</dbReference>
<organism evidence="1 2">
    <name type="scientific">Raoultella terrigena</name>
    <name type="common">Klebsiella terrigena</name>
    <dbReference type="NCBI Taxonomy" id="577"/>
    <lineage>
        <taxon>Bacteria</taxon>
        <taxon>Pseudomonadati</taxon>
        <taxon>Pseudomonadota</taxon>
        <taxon>Gammaproteobacteria</taxon>
        <taxon>Enterobacterales</taxon>
        <taxon>Enterobacteriaceae</taxon>
        <taxon>Klebsiella/Raoultella group</taxon>
        <taxon>Raoultella</taxon>
    </lineage>
</organism>
<dbReference type="EC" id="1.11.1.-" evidence="1"/>
<keyword evidence="1" id="KW-0575">Peroxidase</keyword>
<protein>
    <submittedName>
        <fullName evidence="1">Deferrochelatase/peroxidase EfeB</fullName>
        <ecNumber evidence="1">1.11.1.-</ecNumber>
    </submittedName>
</protein>
<proteinExistence type="predicted"/>
<evidence type="ECO:0000313" key="2">
    <source>
        <dbReference type="Proteomes" id="UP000339249"/>
    </source>
</evidence>
<sequence length="40" mass="4656">MIHALRDVIKHTPDLLSVRWKREGFISDSAARSKGRRRPV</sequence>
<reference evidence="1 2" key="1">
    <citation type="submission" date="2019-04" db="EMBL/GenBank/DDBJ databases">
        <authorList>
            <consortium name="Pathogen Informatics"/>
        </authorList>
    </citation>
    <scope>NUCLEOTIDE SEQUENCE [LARGE SCALE GENOMIC DNA]</scope>
    <source>
        <strain evidence="1 2">NCTC9185</strain>
    </source>
</reference>
<name>A0A4U9DCT9_RAOTE</name>
<evidence type="ECO:0000313" key="1">
    <source>
        <dbReference type="EMBL" id="VTN15661.1"/>
    </source>
</evidence>
<dbReference type="AlphaFoldDB" id="A0A4U9DCT9"/>
<dbReference type="Proteomes" id="UP000339249">
    <property type="component" value="Unassembled WGS sequence"/>
</dbReference>
<dbReference type="EMBL" id="CABDVU010000001">
    <property type="protein sequence ID" value="VTN15661.1"/>
    <property type="molecule type" value="Genomic_DNA"/>
</dbReference>
<accession>A0A4U9DCT9</accession>
<gene>
    <name evidence="1" type="primary">efeB_3</name>
    <name evidence="1" type="ORF">NCTC9185_07749</name>
</gene>
<keyword evidence="1" id="KW-0560">Oxidoreductase</keyword>